<accession>A0A1H6SA28</accession>
<evidence type="ECO:0000313" key="9">
    <source>
        <dbReference type="Proteomes" id="UP000199200"/>
    </source>
</evidence>
<feature type="transmembrane region" description="Helical" evidence="6">
    <location>
        <begin position="162"/>
        <end position="181"/>
    </location>
</feature>
<dbReference type="InterPro" id="IPR051461">
    <property type="entry name" value="UPF0750_membrane"/>
</dbReference>
<dbReference type="Proteomes" id="UP000199200">
    <property type="component" value="Unassembled WGS sequence"/>
</dbReference>
<feature type="domain" description="DUF2179" evidence="7">
    <location>
        <begin position="234"/>
        <end position="288"/>
    </location>
</feature>
<dbReference type="STRING" id="426757.SAMN04488127_0070"/>
<evidence type="ECO:0000259" key="7">
    <source>
        <dbReference type="Pfam" id="PF10035"/>
    </source>
</evidence>
<dbReference type="InterPro" id="IPR019264">
    <property type="entry name" value="DUF2179"/>
</dbReference>
<proteinExistence type="predicted"/>
<feature type="transmembrane region" description="Helical" evidence="6">
    <location>
        <begin position="119"/>
        <end position="141"/>
    </location>
</feature>
<dbReference type="EMBL" id="FNZF01000001">
    <property type="protein sequence ID" value="SEI64719.1"/>
    <property type="molecule type" value="Genomic_DNA"/>
</dbReference>
<dbReference type="PIRSF" id="PIRSF006483">
    <property type="entry name" value="Membrane_protein_YitT"/>
    <property type="match status" value="1"/>
</dbReference>
<sequence length="301" mass="33651">MWGQTCSEGVLLLFRGIKLKNLIMILIGAAIFSFGLVHFNIQHELAEGGFTGLTLILLFVFDLDPAIMNLVLNVPMFFIGWKLLGRKTFVYTVVGTVAVSVFLRIFTVYQYDINMENDLLLVSLFAGVFIGIGLGIIFRFGGTTGGVDIIARLANKYYGWSMGRTMFIFDAGVILLSWATYLTMPKMMYTLVAVYVGARVIDFVQEGAYSGRGAWIISEWQDEIADKITQEMDRGVTVLKGRGHYTKQEREVLYCVVGKNEIVRLKNIINSVDPSAFVSVTDVHDVMGEGFTLDEEKKPLD</sequence>
<reference evidence="9" key="1">
    <citation type="submission" date="2016-10" db="EMBL/GenBank/DDBJ databases">
        <authorList>
            <person name="Varghese N."/>
            <person name="Submissions S."/>
        </authorList>
    </citation>
    <scope>NUCLEOTIDE SEQUENCE [LARGE SCALE GENOMIC DNA]</scope>
    <source>
        <strain evidence="9">CGMCC 1.6763</strain>
    </source>
</reference>
<dbReference type="Gene3D" id="3.30.70.120">
    <property type="match status" value="1"/>
</dbReference>
<comment type="subcellular location">
    <subcellularLocation>
        <location evidence="1">Cell membrane</location>
        <topology evidence="1">Multi-pass membrane protein</topology>
    </subcellularLocation>
</comment>
<evidence type="ECO:0000256" key="2">
    <source>
        <dbReference type="ARBA" id="ARBA00022475"/>
    </source>
</evidence>
<dbReference type="Pfam" id="PF10035">
    <property type="entry name" value="DUF2179"/>
    <property type="match status" value="1"/>
</dbReference>
<evidence type="ECO:0000313" key="8">
    <source>
        <dbReference type="EMBL" id="SEI64719.1"/>
    </source>
</evidence>
<keyword evidence="3 6" id="KW-0812">Transmembrane</keyword>
<dbReference type="InterPro" id="IPR015867">
    <property type="entry name" value="N-reg_PII/ATP_PRibTrfase_C"/>
</dbReference>
<feature type="transmembrane region" description="Helical" evidence="6">
    <location>
        <begin position="53"/>
        <end position="81"/>
    </location>
</feature>
<keyword evidence="4 6" id="KW-1133">Transmembrane helix</keyword>
<feature type="transmembrane region" description="Helical" evidence="6">
    <location>
        <begin position="21"/>
        <end position="41"/>
    </location>
</feature>
<dbReference type="Pfam" id="PF02588">
    <property type="entry name" value="YitT_membrane"/>
    <property type="match status" value="1"/>
</dbReference>
<evidence type="ECO:0000256" key="3">
    <source>
        <dbReference type="ARBA" id="ARBA00022692"/>
    </source>
</evidence>
<organism evidence="8 9">
    <name type="scientific">Bhargavaea ginsengi</name>
    <dbReference type="NCBI Taxonomy" id="426757"/>
    <lineage>
        <taxon>Bacteria</taxon>
        <taxon>Bacillati</taxon>
        <taxon>Bacillota</taxon>
        <taxon>Bacilli</taxon>
        <taxon>Bacillales</taxon>
        <taxon>Caryophanaceae</taxon>
        <taxon>Bhargavaea</taxon>
    </lineage>
</organism>
<dbReference type="CDD" id="cd16380">
    <property type="entry name" value="YitT_C"/>
    <property type="match status" value="1"/>
</dbReference>
<gene>
    <name evidence="8" type="ORF">SAMN04488127_0070</name>
</gene>
<evidence type="ECO:0000256" key="5">
    <source>
        <dbReference type="ARBA" id="ARBA00023136"/>
    </source>
</evidence>
<evidence type="ECO:0000256" key="4">
    <source>
        <dbReference type="ARBA" id="ARBA00022989"/>
    </source>
</evidence>
<dbReference type="PANTHER" id="PTHR33545:SF10">
    <property type="entry name" value="UPF0750 MEMBRANE PROTEIN YPJC"/>
    <property type="match status" value="1"/>
</dbReference>
<evidence type="ECO:0000256" key="1">
    <source>
        <dbReference type="ARBA" id="ARBA00004651"/>
    </source>
</evidence>
<dbReference type="InterPro" id="IPR003740">
    <property type="entry name" value="YitT"/>
</dbReference>
<keyword evidence="2" id="KW-1003">Cell membrane</keyword>
<dbReference type="PANTHER" id="PTHR33545">
    <property type="entry name" value="UPF0750 MEMBRANE PROTEIN YITT-RELATED"/>
    <property type="match status" value="1"/>
</dbReference>
<protein>
    <submittedName>
        <fullName evidence="8">Uncharacterized membrane-anchored protein YitT, contains DUF161 and DUF2179 domains</fullName>
    </submittedName>
</protein>
<keyword evidence="5 6" id="KW-0472">Membrane</keyword>
<dbReference type="GO" id="GO:0005886">
    <property type="term" value="C:plasma membrane"/>
    <property type="evidence" value="ECO:0007669"/>
    <property type="project" value="UniProtKB-SubCell"/>
</dbReference>
<keyword evidence="9" id="KW-1185">Reference proteome</keyword>
<feature type="transmembrane region" description="Helical" evidence="6">
    <location>
        <begin position="88"/>
        <end position="107"/>
    </location>
</feature>
<dbReference type="AlphaFoldDB" id="A0A1H6SA28"/>
<name>A0A1H6SA28_9BACL</name>
<evidence type="ECO:0000256" key="6">
    <source>
        <dbReference type="SAM" id="Phobius"/>
    </source>
</evidence>